<dbReference type="OMA" id="NTHTHLW"/>
<name>A0A0K9NWN1_ZOSMR</name>
<evidence type="ECO:0000313" key="4">
    <source>
        <dbReference type="Proteomes" id="UP000036987"/>
    </source>
</evidence>
<dbReference type="EMBL" id="LFYR01001623">
    <property type="protein sequence ID" value="KMZ60395.1"/>
    <property type="molecule type" value="Genomic_DNA"/>
</dbReference>
<dbReference type="STRING" id="29655.A0A0K9NWN1"/>
<dbReference type="SUPFAM" id="SSF75620">
    <property type="entry name" value="Release factor"/>
    <property type="match status" value="1"/>
</dbReference>
<proteinExistence type="inferred from homology"/>
<keyword evidence="4" id="KW-1185">Reference proteome</keyword>
<evidence type="ECO:0000256" key="1">
    <source>
        <dbReference type="ARBA" id="ARBA00010835"/>
    </source>
</evidence>
<dbReference type="GO" id="GO:0003747">
    <property type="term" value="F:translation release factor activity"/>
    <property type="evidence" value="ECO:0007669"/>
    <property type="project" value="InterPro"/>
</dbReference>
<evidence type="ECO:0000259" key="2">
    <source>
        <dbReference type="Pfam" id="PF00472"/>
    </source>
</evidence>
<dbReference type="Pfam" id="PF00472">
    <property type="entry name" value="RF-1"/>
    <property type="match status" value="1"/>
</dbReference>
<dbReference type="PANTHER" id="PTHR43804">
    <property type="entry name" value="LD18447P"/>
    <property type="match status" value="1"/>
</dbReference>
<dbReference type="Proteomes" id="UP000036987">
    <property type="component" value="Unassembled WGS sequence"/>
</dbReference>
<evidence type="ECO:0000313" key="3">
    <source>
        <dbReference type="EMBL" id="KMZ60395.1"/>
    </source>
</evidence>
<comment type="caution">
    <text evidence="3">The sequence shown here is derived from an EMBL/GenBank/DDBJ whole genome shotgun (WGS) entry which is preliminary data.</text>
</comment>
<reference evidence="4" key="1">
    <citation type="journal article" date="2016" name="Nature">
        <title>The genome of the seagrass Zostera marina reveals angiosperm adaptation to the sea.</title>
        <authorList>
            <person name="Olsen J.L."/>
            <person name="Rouze P."/>
            <person name="Verhelst B."/>
            <person name="Lin Y.-C."/>
            <person name="Bayer T."/>
            <person name="Collen J."/>
            <person name="Dattolo E."/>
            <person name="De Paoli E."/>
            <person name="Dittami S."/>
            <person name="Maumus F."/>
            <person name="Michel G."/>
            <person name="Kersting A."/>
            <person name="Lauritano C."/>
            <person name="Lohaus R."/>
            <person name="Toepel M."/>
            <person name="Tonon T."/>
            <person name="Vanneste K."/>
            <person name="Amirebrahimi M."/>
            <person name="Brakel J."/>
            <person name="Bostroem C."/>
            <person name="Chovatia M."/>
            <person name="Grimwood J."/>
            <person name="Jenkins J.W."/>
            <person name="Jueterbock A."/>
            <person name="Mraz A."/>
            <person name="Stam W.T."/>
            <person name="Tice H."/>
            <person name="Bornberg-Bauer E."/>
            <person name="Green P.J."/>
            <person name="Pearson G.A."/>
            <person name="Procaccini G."/>
            <person name="Duarte C.M."/>
            <person name="Schmutz J."/>
            <person name="Reusch T.B.H."/>
            <person name="Van de Peer Y."/>
        </authorList>
    </citation>
    <scope>NUCLEOTIDE SEQUENCE [LARGE SCALE GENOMIC DNA]</scope>
    <source>
        <strain evidence="4">cv. Finnish</strain>
    </source>
</reference>
<protein>
    <submittedName>
        <fullName evidence="3">Putative Peptide chain release factor</fullName>
    </submittedName>
</protein>
<dbReference type="OrthoDB" id="2019491at2759"/>
<comment type="similarity">
    <text evidence="1">Belongs to the prokaryotic/mitochondrial release factor family.</text>
</comment>
<dbReference type="InterPro" id="IPR045853">
    <property type="entry name" value="Pep_chain_release_fac_I_sf"/>
</dbReference>
<sequence>MEMARTLTRWAYCLPPSLPPSSSCSFSLTRRTLQIRTFSSKITIGSNSGEDYLHLTNDELVKQCNVTTFKVSGPGGQHRNKRESAVRITHVPTGIVAQAVEDRSQHKNRASALDRLRTLLSLKVRKTIDLDGYQPPQELLQILPKVSTIRGSDVGSQIGPNNSKFALGVQSLLDLIYAVEGSVSDAAKLLGLSTGALSRLLLSDDSLRMAVNDFRTSKGMRPLR</sequence>
<organism evidence="3 4">
    <name type="scientific">Zostera marina</name>
    <name type="common">Eelgrass</name>
    <dbReference type="NCBI Taxonomy" id="29655"/>
    <lineage>
        <taxon>Eukaryota</taxon>
        <taxon>Viridiplantae</taxon>
        <taxon>Streptophyta</taxon>
        <taxon>Embryophyta</taxon>
        <taxon>Tracheophyta</taxon>
        <taxon>Spermatophyta</taxon>
        <taxon>Magnoliopsida</taxon>
        <taxon>Liliopsida</taxon>
        <taxon>Zosteraceae</taxon>
        <taxon>Zostera</taxon>
    </lineage>
</organism>
<accession>A0A0K9NWN1</accession>
<gene>
    <name evidence="3" type="ORF">ZOSMA_5G02630</name>
</gene>
<dbReference type="Gene3D" id="3.30.160.20">
    <property type="match status" value="1"/>
</dbReference>
<dbReference type="PANTHER" id="PTHR43804:SF6">
    <property type="entry name" value="CLASS I PEPTIDE CHAIN RELEASE FACTOR"/>
    <property type="match status" value="1"/>
</dbReference>
<feature type="domain" description="Prokaryotic-type class I peptide chain release factors" evidence="2">
    <location>
        <begin position="63"/>
        <end position="121"/>
    </location>
</feature>
<dbReference type="AlphaFoldDB" id="A0A0K9NWN1"/>
<dbReference type="InterPro" id="IPR000352">
    <property type="entry name" value="Pep_chain_release_fac_I"/>
</dbReference>
<dbReference type="InterPro" id="IPR050057">
    <property type="entry name" value="Prokaryotic/Mito_RF"/>
</dbReference>